<evidence type="ECO:0000259" key="9">
    <source>
        <dbReference type="Pfam" id="PF25198"/>
    </source>
</evidence>
<feature type="domain" description="Spore germination GerAC-like C-terminal" evidence="8">
    <location>
        <begin position="221"/>
        <end position="386"/>
    </location>
</feature>
<evidence type="ECO:0000256" key="2">
    <source>
        <dbReference type="ARBA" id="ARBA00007886"/>
    </source>
</evidence>
<evidence type="ECO:0000256" key="1">
    <source>
        <dbReference type="ARBA" id="ARBA00004635"/>
    </source>
</evidence>
<proteinExistence type="inferred from homology"/>
<comment type="subcellular location">
    <subcellularLocation>
        <location evidence="1">Membrane</location>
        <topology evidence="1">Lipid-anchor</topology>
    </subcellularLocation>
</comment>
<protein>
    <submittedName>
        <fullName evidence="10">Ger(X)C family germination protein</fullName>
    </submittedName>
</protein>
<dbReference type="InterPro" id="IPR057336">
    <property type="entry name" value="GerAC_N"/>
</dbReference>
<accession>A0ABT9VUB9</accession>
<dbReference type="RefSeq" id="WP_307390422.1">
    <property type="nucleotide sequence ID" value="NZ_BAAADK010000018.1"/>
</dbReference>
<dbReference type="InterPro" id="IPR008844">
    <property type="entry name" value="Spore_GerAC-like"/>
</dbReference>
<dbReference type="NCBIfam" id="TIGR02887">
    <property type="entry name" value="spore_ger_x_C"/>
    <property type="match status" value="1"/>
</dbReference>
<evidence type="ECO:0000256" key="7">
    <source>
        <dbReference type="ARBA" id="ARBA00023288"/>
    </source>
</evidence>
<evidence type="ECO:0000259" key="8">
    <source>
        <dbReference type="Pfam" id="PF05504"/>
    </source>
</evidence>
<dbReference type="PROSITE" id="PS51257">
    <property type="entry name" value="PROKAR_LIPOPROTEIN"/>
    <property type="match status" value="1"/>
</dbReference>
<dbReference type="EMBL" id="JAUSTY010000002">
    <property type="protein sequence ID" value="MDQ0164587.1"/>
    <property type="molecule type" value="Genomic_DNA"/>
</dbReference>
<gene>
    <name evidence="10" type="ORF">J2S11_000487</name>
</gene>
<keyword evidence="5" id="KW-0472">Membrane</keyword>
<keyword evidence="11" id="KW-1185">Reference proteome</keyword>
<dbReference type="Pfam" id="PF05504">
    <property type="entry name" value="Spore_GerAC"/>
    <property type="match status" value="1"/>
</dbReference>
<comment type="similarity">
    <text evidence="2">Belongs to the GerABKC lipoprotein family.</text>
</comment>
<dbReference type="Pfam" id="PF25198">
    <property type="entry name" value="Spore_GerAC_N"/>
    <property type="match status" value="1"/>
</dbReference>
<feature type="domain" description="Spore germination protein N-terminal" evidence="9">
    <location>
        <begin position="31"/>
        <end position="212"/>
    </location>
</feature>
<evidence type="ECO:0000256" key="5">
    <source>
        <dbReference type="ARBA" id="ARBA00023136"/>
    </source>
</evidence>
<evidence type="ECO:0000256" key="3">
    <source>
        <dbReference type="ARBA" id="ARBA00022544"/>
    </source>
</evidence>
<dbReference type="InterPro" id="IPR038501">
    <property type="entry name" value="Spore_GerAC_C_sf"/>
</dbReference>
<keyword evidence="7" id="KW-0449">Lipoprotein</keyword>
<sequence length="390" mass="44575">MKKINFQDHQKTFLLLSICIICLHLTTGCWDRRELEERVSVLGVGIDVIEGSEEGEELYKITLQIPIPIMIAGSAEGGGGGGIGAVRVISSTGTTVLDAMNNIQQRLNQEVFLGHARIIAISEAVARKGVEDILDGFRREPSIRRLLWFIVVEGEASNLMYVDPKLEQIPIVYTMTMIRNGVDTERIPDFNLGRYYIAESDSSKQPALNYIQVGEEDVSWKGIALFKKDMMVGDLDSKQSWLLMQMREEDLGGDFLVYPRENNRRSHILIRPKQINTKVKTKIENGQVQAHYEVYMQADILEEIHEGDISYAYRIDELSLATKKDFEEAAAEVIRLMQEEFQTDGLQLGSKIKARHYKEWKNMDWKHNFTTAKIDVSYKVELRRIGMKIK</sequence>
<keyword evidence="6" id="KW-0564">Palmitate</keyword>
<dbReference type="InterPro" id="IPR046953">
    <property type="entry name" value="Spore_GerAC-like_C"/>
</dbReference>
<dbReference type="PANTHER" id="PTHR35789:SF1">
    <property type="entry name" value="SPORE GERMINATION PROTEIN B3"/>
    <property type="match status" value="1"/>
</dbReference>
<evidence type="ECO:0000313" key="10">
    <source>
        <dbReference type="EMBL" id="MDQ0164587.1"/>
    </source>
</evidence>
<comment type="caution">
    <text evidence="10">The sequence shown here is derived from an EMBL/GenBank/DDBJ whole genome shotgun (WGS) entry which is preliminary data.</text>
</comment>
<evidence type="ECO:0000256" key="6">
    <source>
        <dbReference type="ARBA" id="ARBA00023139"/>
    </source>
</evidence>
<evidence type="ECO:0000313" key="11">
    <source>
        <dbReference type="Proteomes" id="UP001235840"/>
    </source>
</evidence>
<keyword evidence="4" id="KW-0732">Signal</keyword>
<keyword evidence="3" id="KW-0309">Germination</keyword>
<name>A0ABT9VUB9_9BACI</name>
<dbReference type="Gene3D" id="3.30.300.210">
    <property type="entry name" value="Nutrient germinant receptor protein C, domain 3"/>
    <property type="match status" value="1"/>
</dbReference>
<dbReference type="PANTHER" id="PTHR35789">
    <property type="entry name" value="SPORE GERMINATION PROTEIN B3"/>
    <property type="match status" value="1"/>
</dbReference>
<dbReference type="Proteomes" id="UP001235840">
    <property type="component" value="Unassembled WGS sequence"/>
</dbReference>
<organism evidence="10 11">
    <name type="scientific">Caldalkalibacillus horti</name>
    <dbReference type="NCBI Taxonomy" id="77523"/>
    <lineage>
        <taxon>Bacteria</taxon>
        <taxon>Bacillati</taxon>
        <taxon>Bacillota</taxon>
        <taxon>Bacilli</taxon>
        <taxon>Bacillales</taxon>
        <taxon>Bacillaceae</taxon>
        <taxon>Caldalkalibacillus</taxon>
    </lineage>
</organism>
<reference evidence="10 11" key="1">
    <citation type="submission" date="2023-07" db="EMBL/GenBank/DDBJ databases">
        <title>Genomic Encyclopedia of Type Strains, Phase IV (KMG-IV): sequencing the most valuable type-strain genomes for metagenomic binning, comparative biology and taxonomic classification.</title>
        <authorList>
            <person name="Goeker M."/>
        </authorList>
    </citation>
    <scope>NUCLEOTIDE SEQUENCE [LARGE SCALE GENOMIC DNA]</scope>
    <source>
        <strain evidence="10 11">DSM 12751</strain>
    </source>
</reference>
<evidence type="ECO:0000256" key="4">
    <source>
        <dbReference type="ARBA" id="ARBA00022729"/>
    </source>
</evidence>